<dbReference type="EMBL" id="KK365131">
    <property type="protein sequence ID" value="KCZ82216.1"/>
    <property type="molecule type" value="Genomic_DNA"/>
</dbReference>
<reference evidence="2" key="1">
    <citation type="submission" date="2013-02" db="EMBL/GenBank/DDBJ databases">
        <authorList>
            <consortium name="The Broad Institute Genome Sequencing Platform"/>
            <person name="Cuomo C."/>
            <person name="Becnel J."/>
            <person name="Sanscrainte N."/>
            <person name="Walker B."/>
            <person name="Young S.K."/>
            <person name="Zeng Q."/>
            <person name="Gargeya S."/>
            <person name="Fitzgerald M."/>
            <person name="Haas B."/>
            <person name="Abouelleil A."/>
            <person name="Alvarado L."/>
            <person name="Arachchi H.M."/>
            <person name="Berlin A.M."/>
            <person name="Chapman S.B."/>
            <person name="Dewar J."/>
            <person name="Goldberg J."/>
            <person name="Griggs A."/>
            <person name="Gujja S."/>
            <person name="Hansen M."/>
            <person name="Howarth C."/>
            <person name="Imamovic A."/>
            <person name="Larimer J."/>
            <person name="McCowan C."/>
            <person name="Murphy C."/>
            <person name="Neiman D."/>
            <person name="Pearson M."/>
            <person name="Priest M."/>
            <person name="Roberts A."/>
            <person name="Saif S."/>
            <person name="Shea T."/>
            <person name="Sisk P."/>
            <person name="Sykes S."/>
            <person name="Wortman J."/>
            <person name="Nusbaum C."/>
            <person name="Birren B."/>
        </authorList>
    </citation>
    <scope>NUCLEOTIDE SEQUENCE [LARGE SCALE GENOMIC DNA]</scope>
    <source>
        <strain evidence="2">PRA339</strain>
    </source>
</reference>
<dbReference type="AlphaFoldDB" id="A0A059F5I6"/>
<evidence type="ECO:0000313" key="2">
    <source>
        <dbReference type="Proteomes" id="UP000030655"/>
    </source>
</evidence>
<dbReference type="OrthoDB" id="10476341at2759"/>
<dbReference type="SUPFAM" id="SSF48371">
    <property type="entry name" value="ARM repeat"/>
    <property type="match status" value="1"/>
</dbReference>
<dbReference type="InterPro" id="IPR016024">
    <property type="entry name" value="ARM-type_fold"/>
</dbReference>
<name>A0A059F5I6_9MICR</name>
<reference evidence="1 2" key="2">
    <citation type="submission" date="2014-03" db="EMBL/GenBank/DDBJ databases">
        <title>The Genome Sequence of Anncaliia algerae insect isolate PRA339.</title>
        <authorList>
            <consortium name="The Broad Institute Genome Sequencing Platform"/>
            <consortium name="The Broad Institute Genome Sequencing Center for Infectious Disease"/>
            <person name="Cuomo C."/>
            <person name="Becnel J."/>
            <person name="Sanscrainte N."/>
            <person name="Walker B."/>
            <person name="Young S.K."/>
            <person name="Zeng Q."/>
            <person name="Gargeya S."/>
            <person name="Fitzgerald M."/>
            <person name="Haas B."/>
            <person name="Abouelleil A."/>
            <person name="Alvarado L."/>
            <person name="Arachchi H.M."/>
            <person name="Berlin A.M."/>
            <person name="Chapman S.B."/>
            <person name="Dewar J."/>
            <person name="Goldberg J."/>
            <person name="Griggs A."/>
            <person name="Gujja S."/>
            <person name="Hansen M."/>
            <person name="Howarth C."/>
            <person name="Imamovic A."/>
            <person name="Larimer J."/>
            <person name="McCowan C."/>
            <person name="Murphy C."/>
            <person name="Neiman D."/>
            <person name="Pearson M."/>
            <person name="Priest M."/>
            <person name="Roberts A."/>
            <person name="Saif S."/>
            <person name="Shea T."/>
            <person name="Sisk P."/>
            <person name="Sykes S."/>
            <person name="Wortman J."/>
            <person name="Nusbaum C."/>
            <person name="Birren B."/>
        </authorList>
    </citation>
    <scope>NUCLEOTIDE SEQUENCE [LARGE SCALE GENOMIC DNA]</scope>
    <source>
        <strain evidence="1 2">PRA339</strain>
    </source>
</reference>
<keyword evidence="2" id="KW-1185">Reference proteome</keyword>
<evidence type="ECO:0000313" key="1">
    <source>
        <dbReference type="EMBL" id="KCZ82216.1"/>
    </source>
</evidence>
<gene>
    <name evidence="1" type="ORF">H312_00239</name>
</gene>
<dbReference type="VEuPathDB" id="MicrosporidiaDB:H312_00239"/>
<sequence>MTENLPSIVVSDSILESTDIKTKLKNTPMHKLNTSFVISAEELCNLNSCKERAIRHKSVCLSSKYIKKNLQKQRKIISNEECNQLIDSVLSRKKDVCPGIRSLVIQTIGYLILKKHVNYLHLLFEGLKDKNTSTVLTTLKSINELLVLHKNEEFKKELINNFNLILEINENETNKKIKEECTNLIFKMFKNNFIELNKIYHLIHLAPKEMFIDILDEILGQKNDNEGYSHLFNDYEVMIKLYKINNEIFSKIEYSEINLTNFIQQLLEQDDEYLGLKVLEKIILKDTPLIYFINLINKNIIKRENLEIILNILVAMEENEEKSNLEEKENLLNLLLKINMQTDILDYILKYLYKGKSLLFSHYVDKLTNEKNVNRVIKYFDVNYNGDIIYQCYKFLWLIMKEENTQINFYNKPLNNYEELIKFIIFLYSKIKEIDSSFHYTPKESSDVIDLFGSLKEKLEIFLNYLLNYLKKYLSKLNNEEIEGYCKLVGQKLIIPNLKMLFSIPLKDIQLKPQEIVDYLFEYLNYEVPINVLKELRHIKGPVDVFNHIKDIVSTDKEELIPYFIKFISTSEAIFLESKVKSEEVKTLLKNKIFKSKKVKELPKENIDNTTFI</sequence>
<dbReference type="HOGENOM" id="CLU_445464_0_0_1"/>
<proteinExistence type="predicted"/>
<dbReference type="Proteomes" id="UP000030655">
    <property type="component" value="Unassembled WGS sequence"/>
</dbReference>
<organism evidence="1 2">
    <name type="scientific">Anncaliia algerae PRA339</name>
    <dbReference type="NCBI Taxonomy" id="1288291"/>
    <lineage>
        <taxon>Eukaryota</taxon>
        <taxon>Fungi</taxon>
        <taxon>Fungi incertae sedis</taxon>
        <taxon>Microsporidia</taxon>
        <taxon>Tubulinosematoidea</taxon>
        <taxon>Tubulinosematidae</taxon>
        <taxon>Anncaliia</taxon>
    </lineage>
</organism>
<protein>
    <submittedName>
        <fullName evidence="1">Uncharacterized protein</fullName>
    </submittedName>
</protein>
<accession>A0A059F5I6</accession>